<dbReference type="EMBL" id="BJWL01000007">
    <property type="protein sequence ID" value="GFY91029.1"/>
    <property type="molecule type" value="Genomic_DNA"/>
</dbReference>
<protein>
    <submittedName>
        <fullName evidence="1">Uncharacterized protein</fullName>
    </submittedName>
</protein>
<keyword evidence="2" id="KW-1185">Reference proteome</keyword>
<comment type="caution">
    <text evidence="1">The sequence shown here is derived from an EMBL/GenBank/DDBJ whole genome shotgun (WGS) entry which is preliminary data.</text>
</comment>
<accession>A0A7J0EYH3</accession>
<reference evidence="1 2" key="1">
    <citation type="submission" date="2019-07" db="EMBL/GenBank/DDBJ databases">
        <title>De Novo Assembly of kiwifruit Actinidia rufa.</title>
        <authorList>
            <person name="Sugita-Konishi S."/>
            <person name="Sato K."/>
            <person name="Mori E."/>
            <person name="Abe Y."/>
            <person name="Kisaki G."/>
            <person name="Hamano K."/>
            <person name="Suezawa K."/>
            <person name="Otani M."/>
            <person name="Fukuda T."/>
            <person name="Manabe T."/>
            <person name="Gomi K."/>
            <person name="Tabuchi M."/>
            <person name="Akimitsu K."/>
            <person name="Kataoka I."/>
        </authorList>
    </citation>
    <scope>NUCLEOTIDE SEQUENCE [LARGE SCALE GENOMIC DNA]</scope>
    <source>
        <strain evidence="2">cv. Fuchu</strain>
    </source>
</reference>
<evidence type="ECO:0000313" key="2">
    <source>
        <dbReference type="Proteomes" id="UP000585474"/>
    </source>
</evidence>
<gene>
    <name evidence="1" type="ORF">Acr_07g0012250</name>
</gene>
<dbReference type="AlphaFoldDB" id="A0A7J0EYH3"/>
<sequence length="75" mass="8152">MIWILTNTSFVQVGEDLATDVALFALGQYNGCFGNGRLLSNENGGIAQYREWKVQAKGGRLAATRAVLGRHDSHS</sequence>
<proteinExistence type="predicted"/>
<evidence type="ECO:0000313" key="1">
    <source>
        <dbReference type="EMBL" id="GFY91029.1"/>
    </source>
</evidence>
<name>A0A7J0EYH3_9ERIC</name>
<dbReference type="Proteomes" id="UP000585474">
    <property type="component" value="Unassembled WGS sequence"/>
</dbReference>
<organism evidence="1 2">
    <name type="scientific">Actinidia rufa</name>
    <dbReference type="NCBI Taxonomy" id="165716"/>
    <lineage>
        <taxon>Eukaryota</taxon>
        <taxon>Viridiplantae</taxon>
        <taxon>Streptophyta</taxon>
        <taxon>Embryophyta</taxon>
        <taxon>Tracheophyta</taxon>
        <taxon>Spermatophyta</taxon>
        <taxon>Magnoliopsida</taxon>
        <taxon>eudicotyledons</taxon>
        <taxon>Gunneridae</taxon>
        <taxon>Pentapetalae</taxon>
        <taxon>asterids</taxon>
        <taxon>Ericales</taxon>
        <taxon>Actinidiaceae</taxon>
        <taxon>Actinidia</taxon>
    </lineage>
</organism>